<dbReference type="Gene3D" id="2.40.30.170">
    <property type="match status" value="1"/>
</dbReference>
<protein>
    <submittedName>
        <fullName evidence="5">Efflux RND transporter periplasmic adaptor subunit</fullName>
    </submittedName>
</protein>
<keyword evidence="2" id="KW-0175">Coiled coil</keyword>
<evidence type="ECO:0000256" key="2">
    <source>
        <dbReference type="ARBA" id="ARBA00023054"/>
    </source>
</evidence>
<dbReference type="Pfam" id="PF25917">
    <property type="entry name" value="BSH_RND"/>
    <property type="match status" value="1"/>
</dbReference>
<dbReference type="PANTHER" id="PTHR32347:SF14">
    <property type="entry name" value="EFFLUX SYSTEM COMPONENT YKNX-RELATED"/>
    <property type="match status" value="1"/>
</dbReference>
<comment type="subcellular location">
    <subcellularLocation>
        <location evidence="1">Cell envelope</location>
    </subcellularLocation>
</comment>
<proteinExistence type="predicted"/>
<organism evidence="5 6">
    <name type="scientific">Ruminiclostridium herbifermentans</name>
    <dbReference type="NCBI Taxonomy" id="2488810"/>
    <lineage>
        <taxon>Bacteria</taxon>
        <taxon>Bacillati</taxon>
        <taxon>Bacillota</taxon>
        <taxon>Clostridia</taxon>
        <taxon>Eubacteriales</taxon>
        <taxon>Oscillospiraceae</taxon>
        <taxon>Ruminiclostridium</taxon>
    </lineage>
</organism>
<evidence type="ECO:0000313" key="5">
    <source>
        <dbReference type="EMBL" id="QNU66197.1"/>
    </source>
</evidence>
<dbReference type="Proteomes" id="UP000306409">
    <property type="component" value="Chromosome"/>
</dbReference>
<dbReference type="OrthoDB" id="9777308at2"/>
<keyword evidence="6" id="KW-1185">Reference proteome</keyword>
<feature type="domain" description="YknX-like beta-barrel" evidence="4">
    <location>
        <begin position="274"/>
        <end position="352"/>
    </location>
</feature>
<evidence type="ECO:0000313" key="6">
    <source>
        <dbReference type="Proteomes" id="UP000306409"/>
    </source>
</evidence>
<dbReference type="InterPro" id="IPR058636">
    <property type="entry name" value="Beta-barrel_YknX"/>
</dbReference>
<dbReference type="GO" id="GO:0030313">
    <property type="term" value="C:cell envelope"/>
    <property type="evidence" value="ECO:0007669"/>
    <property type="project" value="UniProtKB-SubCell"/>
</dbReference>
<sequence length="436" mass="48825">MKKKLLTLILILIFATISTVLYITYKSRQNEVNVKVFNVKKSNITSTISAKGTVKEESGINISFKSSLKVLKVNVSEGDNVKKGDIIAILDTKPIKLQLEQLRLNYDIEKKNLELTNNQFKKNTLLLDTQIIDAKNNFEQKSLSFESLEKDLYKSKDLYSIGAISENELNDIQKSYDMAKIEMENSKKKYDSIILENKENEKNNQSQIDIQFQKVTLAKLKIDELLESVNGIDIDSGKVISPIDGCVASIGIKEGEYTNVEDSAFNIISLNNLIVLAKISEIDANSVKEGNKVIISGDSAAGNEYEGIVQSIAPCAIKETIDNTERTVINAQILITSKNTVLKPGYNVDLQITTKTINNVLSIITNAVREDENGNKYVYLVDNGKIRKIFIQIEAESGMYYGIKEVEDSLRENSKIIYYSSDDLREGLSANVIEEK</sequence>
<dbReference type="Gene3D" id="2.40.50.100">
    <property type="match status" value="1"/>
</dbReference>
<evidence type="ECO:0000259" key="3">
    <source>
        <dbReference type="Pfam" id="PF25917"/>
    </source>
</evidence>
<dbReference type="AlphaFoldDB" id="A0A4U7JJF5"/>
<dbReference type="GO" id="GO:0015562">
    <property type="term" value="F:efflux transmembrane transporter activity"/>
    <property type="evidence" value="ECO:0007669"/>
    <property type="project" value="InterPro"/>
</dbReference>
<dbReference type="Pfam" id="PF25990">
    <property type="entry name" value="Beta-barrel_YknX"/>
    <property type="match status" value="1"/>
</dbReference>
<dbReference type="Gene3D" id="1.10.287.470">
    <property type="entry name" value="Helix hairpin bin"/>
    <property type="match status" value="1"/>
</dbReference>
<dbReference type="EMBL" id="CP061336">
    <property type="protein sequence ID" value="QNU66197.1"/>
    <property type="molecule type" value="Genomic_DNA"/>
</dbReference>
<dbReference type="PANTHER" id="PTHR32347">
    <property type="entry name" value="EFFLUX SYSTEM COMPONENT YKNX-RELATED"/>
    <property type="match status" value="1"/>
</dbReference>
<accession>A0A4U7JJF5</accession>
<reference evidence="5 6" key="1">
    <citation type="submission" date="2020-09" db="EMBL/GenBank/DDBJ databases">
        <title>Characterization and genome sequencing of Ruminiclostridium sp. nov. MA18.</title>
        <authorList>
            <person name="Rettenmaier R."/>
            <person name="Kowollik M.-L."/>
            <person name="Liebl W."/>
            <person name="Zverlov V."/>
        </authorList>
    </citation>
    <scope>NUCLEOTIDE SEQUENCE [LARGE SCALE GENOMIC DNA]</scope>
    <source>
        <strain evidence="5 6">MA18</strain>
    </source>
</reference>
<evidence type="ECO:0000256" key="1">
    <source>
        <dbReference type="ARBA" id="ARBA00004196"/>
    </source>
</evidence>
<dbReference type="KEGG" id="rher:EHE19_015115"/>
<dbReference type="RefSeq" id="WP_137696941.1">
    <property type="nucleotide sequence ID" value="NZ_CP061336.1"/>
</dbReference>
<name>A0A4U7JJF5_9FIRM</name>
<gene>
    <name evidence="5" type="ORF">EHE19_015115</name>
</gene>
<dbReference type="InterPro" id="IPR058625">
    <property type="entry name" value="MdtA-like_BSH"/>
</dbReference>
<feature type="domain" description="Multidrug resistance protein MdtA-like barrel-sandwich hybrid" evidence="3">
    <location>
        <begin position="69"/>
        <end position="268"/>
    </location>
</feature>
<evidence type="ECO:0000259" key="4">
    <source>
        <dbReference type="Pfam" id="PF25990"/>
    </source>
</evidence>
<dbReference type="InterPro" id="IPR050465">
    <property type="entry name" value="UPF0194_transport"/>
</dbReference>